<name>A0A444JW21_9GAMM</name>
<dbReference type="Proteomes" id="UP000287563">
    <property type="component" value="Unassembled WGS sequence"/>
</dbReference>
<accession>A0A444JW21</accession>
<dbReference type="NCBIfam" id="TIGR03347">
    <property type="entry name" value="VI_chp_1"/>
    <property type="match status" value="1"/>
</dbReference>
<evidence type="ECO:0000313" key="1">
    <source>
        <dbReference type="EMBL" id="RWX57238.1"/>
    </source>
</evidence>
<dbReference type="PANTHER" id="PTHR35564:SF4">
    <property type="entry name" value="CYTOPLASMIC PROTEIN"/>
    <property type="match status" value="1"/>
</dbReference>
<evidence type="ECO:0000313" key="2">
    <source>
        <dbReference type="Proteomes" id="UP000287563"/>
    </source>
</evidence>
<proteinExistence type="predicted"/>
<organism evidence="1 2">
    <name type="scientific">Photobacterium chitinilyticum</name>
    <dbReference type="NCBI Taxonomy" id="2485123"/>
    <lineage>
        <taxon>Bacteria</taxon>
        <taxon>Pseudomonadati</taxon>
        <taxon>Pseudomonadota</taxon>
        <taxon>Gammaproteobacteria</taxon>
        <taxon>Vibrionales</taxon>
        <taxon>Vibrionaceae</taxon>
        <taxon>Photobacterium</taxon>
    </lineage>
</organism>
<keyword evidence="2" id="KW-1185">Reference proteome</keyword>
<dbReference type="AlphaFoldDB" id="A0A444JW21"/>
<dbReference type="Pfam" id="PF06996">
    <property type="entry name" value="T6SS_TssG"/>
    <property type="match status" value="1"/>
</dbReference>
<dbReference type="InterPro" id="IPR010732">
    <property type="entry name" value="T6SS_TssG-like"/>
</dbReference>
<reference evidence="1 2" key="1">
    <citation type="submission" date="2018-11" db="EMBL/GenBank/DDBJ databases">
        <title>Photobacterium sp. BEI247 sp. nov., a marine bacterium isolated from Yongle Blue Hole in the South China Sea.</title>
        <authorList>
            <person name="Wang X."/>
        </authorList>
    </citation>
    <scope>NUCLEOTIDE SEQUENCE [LARGE SCALE GENOMIC DNA]</scope>
    <source>
        <strain evidence="2">BEI247</strain>
    </source>
</reference>
<comment type="caution">
    <text evidence="1">The sequence shown here is derived from an EMBL/GenBank/DDBJ whole genome shotgun (WGS) entry which is preliminary data.</text>
</comment>
<sequence>MKHSNSWSIRLVTPLAGLCWRKSITLNIKRLVKAINKSDFYRAVYTLQRFLAGCSMESELGSDTLPKNERIRFKVPQNLGFPGSAIESINDVTGDDGIKRLEVYVNFMGLTGPSGALPRHYTELVMQRTRLKDVAIREFFDLFNHRLITLNYRAWEKYQFPIQHEYYLTGKNTSIDDVLKALTGASQNLDVFLGGLLAMPIRNTQSLRQILELLSGCDVEIREFVGRWMVLDESDQTQLGSRVQPEGQHAQLGMSTIVGQKVWDISSAIEVDLQVNNRDMARAVMSQGRLMQILKQVVAHYVPSCIQVRWRLTTTYRNLPIASLADNSPGLGLGGALMISRHLMDKKLSIPVG</sequence>
<dbReference type="OrthoDB" id="1523296at2"/>
<gene>
    <name evidence="1" type="primary">tssG</name>
    <name evidence="1" type="ORF">EDI28_04185</name>
</gene>
<protein>
    <submittedName>
        <fullName evidence="1">Type VI secretion system baseplate subunit TssG</fullName>
    </submittedName>
</protein>
<dbReference type="EMBL" id="RJLM01000001">
    <property type="protein sequence ID" value="RWX57238.1"/>
    <property type="molecule type" value="Genomic_DNA"/>
</dbReference>
<dbReference type="PANTHER" id="PTHR35564">
    <property type="match status" value="1"/>
</dbReference>